<reference evidence="3" key="1">
    <citation type="submission" date="2017-03" db="EMBL/GenBank/DDBJ databases">
        <title>Phytopthora megakarya and P. palmivora, two closely related causual agents of cacao black pod achieved similar genome size and gene model numbers by different mechanisms.</title>
        <authorList>
            <person name="Ali S."/>
            <person name="Shao J."/>
            <person name="Larry D.J."/>
            <person name="Kronmiller B."/>
            <person name="Shen D."/>
            <person name="Strem M.D."/>
            <person name="Melnick R.L."/>
            <person name="Guiltinan M.J."/>
            <person name="Tyler B.M."/>
            <person name="Meinhardt L.W."/>
            <person name="Bailey B.A."/>
        </authorList>
    </citation>
    <scope>NUCLEOTIDE SEQUENCE [LARGE SCALE GENOMIC DNA]</scope>
    <source>
        <strain evidence="3">zdho120</strain>
    </source>
</reference>
<evidence type="ECO:0000313" key="2">
    <source>
        <dbReference type="EMBL" id="OWZ05786.1"/>
    </source>
</evidence>
<gene>
    <name evidence="2" type="ORF">PHMEG_00022055</name>
</gene>
<dbReference type="AlphaFoldDB" id="A0A225VJR3"/>
<keyword evidence="1" id="KW-0732">Signal</keyword>
<organism evidence="2 3">
    <name type="scientific">Phytophthora megakarya</name>
    <dbReference type="NCBI Taxonomy" id="4795"/>
    <lineage>
        <taxon>Eukaryota</taxon>
        <taxon>Sar</taxon>
        <taxon>Stramenopiles</taxon>
        <taxon>Oomycota</taxon>
        <taxon>Peronosporomycetes</taxon>
        <taxon>Peronosporales</taxon>
        <taxon>Peronosporaceae</taxon>
        <taxon>Phytophthora</taxon>
    </lineage>
</organism>
<feature type="chain" id="PRO_5012081724" evidence="1">
    <location>
        <begin position="21"/>
        <end position="609"/>
    </location>
</feature>
<protein>
    <submittedName>
        <fullName evidence="2">RxLR effector protein</fullName>
    </submittedName>
</protein>
<dbReference type="EMBL" id="NBNE01004251">
    <property type="protein sequence ID" value="OWZ05786.1"/>
    <property type="molecule type" value="Genomic_DNA"/>
</dbReference>
<sequence length="609" mass="68665">MYYIVLCVTACFLTANISAGASIPLTKVNFPAVSHPSVINQDSTYASRSLRDRETEGEERMINAGVEKLTELIKTGASKVYEWLGREKTAGELLTLYKLENNLDDALVSPKLDDLAKYLTELSTKNPDSKVSLIGTLTAHYGDDALANSLEVLRKNADTNLAKRAQQLHDAQLSAWLDSDKSVLDVFNLLKLRKDKYTALSTGKFNVLEDYLQKVNSAKPTKESLLQVLTTGFGGERKLGKVLVVAKTKAETSEKASALQTALLSKWLEQNMTPKDVLIKLNLGDDLKKALANLNRYTLTRYISMFNNKQDSNKVTSLLGTFTAHYGEDGVAKALVSASTYPKTERIAKELRTEQLNKWMRSEKTVDQVFDILKLRNDGHTALVSRKLEVLEDYINLSNRENSRHATVLGVLTKGFGGENEMEKILLDGMLNFYTKDKAQGWLFPKWLQSDLPPETVWTNLGLNQKLDRVLTHPNLNAVSTYLSMYNKKHPRSNRSLIGMLLTHFENTSVEDILKTAKKDVVNGNVDDVNFAILISSVLQKSPKNQLASQYKNWLFQKWLLGDRLDPMGVRAQVFGIPEHKMTHDNADVYWIVNLYKMFYNRAERKVKN</sequence>
<proteinExistence type="predicted"/>
<evidence type="ECO:0000313" key="3">
    <source>
        <dbReference type="Proteomes" id="UP000198211"/>
    </source>
</evidence>
<comment type="caution">
    <text evidence="2">The sequence shown here is derived from an EMBL/GenBank/DDBJ whole genome shotgun (WGS) entry which is preliminary data.</text>
</comment>
<keyword evidence="3" id="KW-1185">Reference proteome</keyword>
<dbReference type="OrthoDB" id="99743at2759"/>
<name>A0A225VJR3_9STRA</name>
<accession>A0A225VJR3</accession>
<dbReference type="STRING" id="4795.A0A225VJR3"/>
<dbReference type="Proteomes" id="UP000198211">
    <property type="component" value="Unassembled WGS sequence"/>
</dbReference>
<evidence type="ECO:0000256" key="1">
    <source>
        <dbReference type="SAM" id="SignalP"/>
    </source>
</evidence>
<feature type="signal peptide" evidence="1">
    <location>
        <begin position="1"/>
        <end position="20"/>
    </location>
</feature>